<feature type="signal peptide" evidence="1">
    <location>
        <begin position="1"/>
        <end position="24"/>
    </location>
</feature>
<keyword evidence="3" id="KW-1185">Reference proteome</keyword>
<dbReference type="Gene3D" id="2.40.70.10">
    <property type="entry name" value="Acid Proteases"/>
    <property type="match status" value="1"/>
</dbReference>
<accession>A0ABR3G6A0</accession>
<proteinExistence type="predicted"/>
<evidence type="ECO:0000256" key="1">
    <source>
        <dbReference type="SAM" id="SignalP"/>
    </source>
</evidence>
<keyword evidence="1" id="KW-0732">Signal</keyword>
<reference evidence="2 3" key="1">
    <citation type="submission" date="2024-02" db="EMBL/GenBank/DDBJ databases">
        <title>Discinaceae phylogenomics.</title>
        <authorList>
            <person name="Dirks A.C."/>
            <person name="James T.Y."/>
        </authorList>
    </citation>
    <scope>NUCLEOTIDE SEQUENCE [LARGE SCALE GENOMIC DNA]</scope>
    <source>
        <strain evidence="2 3">ACD0624</strain>
    </source>
</reference>
<dbReference type="EMBL" id="JBBBZM010000245">
    <property type="protein sequence ID" value="KAL0631470.1"/>
    <property type="molecule type" value="Genomic_DNA"/>
</dbReference>
<protein>
    <submittedName>
        <fullName evidence="2">Uncharacterized protein</fullName>
    </submittedName>
</protein>
<comment type="caution">
    <text evidence="2">The sequence shown here is derived from an EMBL/GenBank/DDBJ whole genome shotgun (WGS) entry which is preliminary data.</text>
</comment>
<sequence length="212" mass="23345">MFVATDLIVQTLLLFALRPPTSRATHNFGGSFAHHYGLVKIARRPRREGMICLQQIKFQNAVSSLGFRATLGQRRSPASWTLAQKSPSSLAPRTPVGGRVVHPLGTVDVTVLISGSEYPINALVLPDKEVPVTQSVILGMDWLELHDPVVSFENDPCTSVAPRARSSRSRARLPAEKLMALGFIRRKPNPDVNPCSAFTVPKPRRGAWFATW</sequence>
<organism evidence="2 3">
    <name type="scientific">Discina gigas</name>
    <dbReference type="NCBI Taxonomy" id="1032678"/>
    <lineage>
        <taxon>Eukaryota</taxon>
        <taxon>Fungi</taxon>
        <taxon>Dikarya</taxon>
        <taxon>Ascomycota</taxon>
        <taxon>Pezizomycotina</taxon>
        <taxon>Pezizomycetes</taxon>
        <taxon>Pezizales</taxon>
        <taxon>Discinaceae</taxon>
        <taxon>Discina</taxon>
    </lineage>
</organism>
<name>A0ABR3G6A0_9PEZI</name>
<evidence type="ECO:0000313" key="2">
    <source>
        <dbReference type="EMBL" id="KAL0631470.1"/>
    </source>
</evidence>
<dbReference type="Proteomes" id="UP001447188">
    <property type="component" value="Unassembled WGS sequence"/>
</dbReference>
<gene>
    <name evidence="2" type="ORF">Q9L58_009668</name>
</gene>
<dbReference type="InterPro" id="IPR021109">
    <property type="entry name" value="Peptidase_aspartic_dom_sf"/>
</dbReference>
<evidence type="ECO:0000313" key="3">
    <source>
        <dbReference type="Proteomes" id="UP001447188"/>
    </source>
</evidence>
<feature type="chain" id="PRO_5047522467" evidence="1">
    <location>
        <begin position="25"/>
        <end position="212"/>
    </location>
</feature>